<dbReference type="SUPFAM" id="SSF51735">
    <property type="entry name" value="NAD(P)-binding Rossmann-fold domains"/>
    <property type="match status" value="1"/>
</dbReference>
<evidence type="ECO:0000313" key="5">
    <source>
        <dbReference type="Proteomes" id="UP000013827"/>
    </source>
</evidence>
<dbReference type="InterPro" id="IPR036291">
    <property type="entry name" value="NAD(P)-bd_dom_sf"/>
</dbReference>
<reference evidence="5" key="1">
    <citation type="journal article" date="2013" name="Nature">
        <title>Pan genome of the phytoplankton Emiliania underpins its global distribution.</title>
        <authorList>
            <person name="Read B.A."/>
            <person name="Kegel J."/>
            <person name="Klute M.J."/>
            <person name="Kuo A."/>
            <person name="Lefebvre S.C."/>
            <person name="Maumus F."/>
            <person name="Mayer C."/>
            <person name="Miller J."/>
            <person name="Monier A."/>
            <person name="Salamov A."/>
            <person name="Young J."/>
            <person name="Aguilar M."/>
            <person name="Claverie J.M."/>
            <person name="Frickenhaus S."/>
            <person name="Gonzalez K."/>
            <person name="Herman E.K."/>
            <person name="Lin Y.C."/>
            <person name="Napier J."/>
            <person name="Ogata H."/>
            <person name="Sarno A.F."/>
            <person name="Shmutz J."/>
            <person name="Schroeder D."/>
            <person name="de Vargas C."/>
            <person name="Verret F."/>
            <person name="von Dassow P."/>
            <person name="Valentin K."/>
            <person name="Van de Peer Y."/>
            <person name="Wheeler G."/>
            <person name="Dacks J.B."/>
            <person name="Delwiche C.F."/>
            <person name="Dyhrman S.T."/>
            <person name="Glockner G."/>
            <person name="John U."/>
            <person name="Richards T."/>
            <person name="Worden A.Z."/>
            <person name="Zhang X."/>
            <person name="Grigoriev I.V."/>
            <person name="Allen A.E."/>
            <person name="Bidle K."/>
            <person name="Borodovsky M."/>
            <person name="Bowler C."/>
            <person name="Brownlee C."/>
            <person name="Cock J.M."/>
            <person name="Elias M."/>
            <person name="Gladyshev V.N."/>
            <person name="Groth M."/>
            <person name="Guda C."/>
            <person name="Hadaegh A."/>
            <person name="Iglesias-Rodriguez M.D."/>
            <person name="Jenkins J."/>
            <person name="Jones B.M."/>
            <person name="Lawson T."/>
            <person name="Leese F."/>
            <person name="Lindquist E."/>
            <person name="Lobanov A."/>
            <person name="Lomsadze A."/>
            <person name="Malik S.B."/>
            <person name="Marsh M.E."/>
            <person name="Mackinder L."/>
            <person name="Mock T."/>
            <person name="Mueller-Roeber B."/>
            <person name="Pagarete A."/>
            <person name="Parker M."/>
            <person name="Probert I."/>
            <person name="Quesneville H."/>
            <person name="Raines C."/>
            <person name="Rensing S.A."/>
            <person name="Riano-Pachon D.M."/>
            <person name="Richier S."/>
            <person name="Rokitta S."/>
            <person name="Shiraiwa Y."/>
            <person name="Soanes D.M."/>
            <person name="van der Giezen M."/>
            <person name="Wahlund T.M."/>
            <person name="Williams B."/>
            <person name="Wilson W."/>
            <person name="Wolfe G."/>
            <person name="Wurch L.L."/>
        </authorList>
    </citation>
    <scope>NUCLEOTIDE SEQUENCE</scope>
</reference>
<proteinExistence type="inferred from homology"/>
<evidence type="ECO:0000256" key="2">
    <source>
        <dbReference type="ARBA" id="ARBA00023027"/>
    </source>
</evidence>
<keyword evidence="5" id="KW-1185">Reference proteome</keyword>
<protein>
    <recommendedName>
        <fullName evidence="3">NAD-dependent epimerase/dehydratase domain-containing protein</fullName>
    </recommendedName>
</protein>
<dbReference type="GeneID" id="17254597"/>
<dbReference type="AlphaFoldDB" id="A0A0D3IB09"/>
<name>A0A0D3IB09_EMIH1</name>
<dbReference type="STRING" id="2903.R1DIE3"/>
<dbReference type="EnsemblProtists" id="EOD08444">
    <property type="protein sequence ID" value="EOD08444"/>
    <property type="gene ID" value="EMIHUDRAFT_120908"/>
</dbReference>
<dbReference type="Pfam" id="PF01370">
    <property type="entry name" value="Epimerase"/>
    <property type="match status" value="1"/>
</dbReference>
<evidence type="ECO:0000313" key="4">
    <source>
        <dbReference type="EnsemblProtists" id="EOD08444"/>
    </source>
</evidence>
<dbReference type="PANTHER" id="PTHR43574">
    <property type="entry name" value="EPIMERASE-RELATED"/>
    <property type="match status" value="1"/>
</dbReference>
<organism evidence="4 5">
    <name type="scientific">Emiliania huxleyi (strain CCMP1516)</name>
    <dbReference type="NCBI Taxonomy" id="280463"/>
    <lineage>
        <taxon>Eukaryota</taxon>
        <taxon>Haptista</taxon>
        <taxon>Haptophyta</taxon>
        <taxon>Prymnesiophyceae</taxon>
        <taxon>Isochrysidales</taxon>
        <taxon>Noelaerhabdaceae</taxon>
        <taxon>Emiliania</taxon>
    </lineage>
</organism>
<feature type="domain" description="NAD-dependent epimerase/dehydratase" evidence="3">
    <location>
        <begin position="94"/>
        <end position="232"/>
    </location>
</feature>
<dbReference type="InterPro" id="IPR001509">
    <property type="entry name" value="Epimerase_deHydtase"/>
</dbReference>
<reference evidence="4" key="2">
    <citation type="submission" date="2024-10" db="UniProtKB">
        <authorList>
            <consortium name="EnsemblProtists"/>
        </authorList>
    </citation>
    <scope>IDENTIFICATION</scope>
</reference>
<dbReference type="HOGENOM" id="CLU_856449_0_0_1"/>
<dbReference type="PaxDb" id="2903-EOD08444"/>
<dbReference type="Gene3D" id="3.40.50.720">
    <property type="entry name" value="NAD(P)-binding Rossmann-like Domain"/>
    <property type="match status" value="1"/>
</dbReference>
<keyword evidence="2" id="KW-0520">NAD</keyword>
<dbReference type="Gene3D" id="3.90.25.10">
    <property type="entry name" value="UDP-galactose 4-epimerase, domain 1"/>
    <property type="match status" value="1"/>
</dbReference>
<dbReference type="Proteomes" id="UP000013827">
    <property type="component" value="Unassembled WGS sequence"/>
</dbReference>
<comment type="similarity">
    <text evidence="1">Belongs to the NAD(P)-dependent epimerase/dehydratase family.</text>
</comment>
<accession>A0A0D3IB09</accession>
<dbReference type="RefSeq" id="XP_005760873.1">
    <property type="nucleotide sequence ID" value="XM_005760816.1"/>
</dbReference>
<evidence type="ECO:0000256" key="1">
    <source>
        <dbReference type="ARBA" id="ARBA00007637"/>
    </source>
</evidence>
<sequence>MRRGGSSDSLLVGSPWSGYTAVVERESAGRGTEDSRCGTERTIIRGMVLIGICMLVFTLSSSLRATPGSRAVIAGGLGVRTAAGRPQLPRGAVVLVTGGAGFVGLHLCLRLQREHVRVVALDSLTPYYSLALKAAAKRSPSRFLPRALSSARTLSCRSALTPASCPRSQRARVEQLREAGVEVVEADMCDEAGLRELISSRGVTHAGVRYSLSNPQSYIRSNLQCFVSLLEAPPPAPPSPAPPFPPLPPAPTALPPPLCSSPSSASRLACRANRTMVEMAPGDVSATYADVSHARERLGYSPSTSIEMGLHRFIECARGAGREVA</sequence>
<dbReference type="eggNOG" id="KOG1371">
    <property type="taxonomic scope" value="Eukaryota"/>
</dbReference>
<dbReference type="KEGG" id="ehx:EMIHUDRAFT_120908"/>
<evidence type="ECO:0000259" key="3">
    <source>
        <dbReference type="Pfam" id="PF01370"/>
    </source>
</evidence>